<sequence>MEVRSEQFGVGLQNNPMLSQPSMQNMRLAFTSDGAAIYKQVNSSSPTYQGSAGAGEAPGGGGDGAAVTPATAPHGIDMNMGEPLKRKRGRPRKYGTDGSMSLGLSSAPSYPPVAAGSTGFSSPLAGIAPNTAQSASSAAAGKKPRGRPPGSGKKKQMAALGSAGIGFTPHVITVKAGEELEIGDLKVVTHHPTVFGPLPFVW</sequence>
<name>A0A843TX19_COLES</name>
<evidence type="ECO:0000256" key="2">
    <source>
        <dbReference type="ARBA" id="ARBA00023125"/>
    </source>
</evidence>
<dbReference type="InterPro" id="IPR039605">
    <property type="entry name" value="AHL"/>
</dbReference>
<comment type="function">
    <text evidence="3">Transcription factor that specifically binds AT-rich DNA sequences related to the nuclear matrix attachment regions (MARs).</text>
</comment>
<evidence type="ECO:0000313" key="5">
    <source>
        <dbReference type="EMBL" id="MQL76008.1"/>
    </source>
</evidence>
<dbReference type="InterPro" id="IPR000116">
    <property type="entry name" value="HMGA"/>
</dbReference>
<keyword evidence="1" id="KW-0677">Repeat</keyword>
<dbReference type="PRINTS" id="PR00930">
    <property type="entry name" value="HIGHMOBLTYIY"/>
</dbReference>
<dbReference type="SMART" id="SM00384">
    <property type="entry name" value="AT_hook"/>
    <property type="match status" value="2"/>
</dbReference>
<reference evidence="5" key="1">
    <citation type="submission" date="2017-07" db="EMBL/GenBank/DDBJ databases">
        <title>Taro Niue Genome Assembly and Annotation.</title>
        <authorList>
            <person name="Atibalentja N."/>
            <person name="Keating K."/>
            <person name="Fields C.J."/>
        </authorList>
    </citation>
    <scope>NUCLEOTIDE SEQUENCE</scope>
    <source>
        <strain evidence="5">Niue_2</strain>
        <tissue evidence="5">Leaf</tissue>
    </source>
</reference>
<dbReference type="InterPro" id="IPR017956">
    <property type="entry name" value="AT_hook_DNA-bd_motif"/>
</dbReference>
<comment type="subcellular location">
    <subcellularLocation>
        <location evidence="3">Nucleus</location>
    </subcellularLocation>
</comment>
<dbReference type="PANTHER" id="PTHR31500">
    <property type="entry name" value="AT-HOOK MOTIF NUCLEAR-LOCALIZED PROTEIN 9"/>
    <property type="match status" value="1"/>
</dbReference>
<accession>A0A843TX19</accession>
<dbReference type="OrthoDB" id="1742671at2759"/>
<evidence type="ECO:0000313" key="6">
    <source>
        <dbReference type="Proteomes" id="UP000652761"/>
    </source>
</evidence>
<dbReference type="Proteomes" id="UP000652761">
    <property type="component" value="Unassembled WGS sequence"/>
</dbReference>
<feature type="region of interest" description="Disordered" evidence="4">
    <location>
        <begin position="126"/>
        <end position="158"/>
    </location>
</feature>
<dbReference type="AlphaFoldDB" id="A0A843TX19"/>
<dbReference type="GO" id="GO:0005634">
    <property type="term" value="C:nucleus"/>
    <property type="evidence" value="ECO:0007669"/>
    <property type="project" value="UniProtKB-SubCell"/>
</dbReference>
<evidence type="ECO:0000256" key="1">
    <source>
        <dbReference type="ARBA" id="ARBA00022737"/>
    </source>
</evidence>
<keyword evidence="2 3" id="KW-0238">DNA-binding</keyword>
<feature type="region of interest" description="Disordered" evidence="4">
    <location>
        <begin position="45"/>
        <end position="105"/>
    </location>
</feature>
<gene>
    <name evidence="5" type="ORF">Taro_008380</name>
</gene>
<evidence type="ECO:0000256" key="3">
    <source>
        <dbReference type="RuleBase" id="RU367031"/>
    </source>
</evidence>
<keyword evidence="3" id="KW-0539">Nucleus</keyword>
<keyword evidence="6" id="KW-1185">Reference proteome</keyword>
<keyword evidence="3" id="KW-0805">Transcription regulation</keyword>
<dbReference type="GO" id="GO:0000785">
    <property type="term" value="C:chromatin"/>
    <property type="evidence" value="ECO:0007669"/>
    <property type="project" value="InterPro"/>
</dbReference>
<dbReference type="GO" id="GO:0006355">
    <property type="term" value="P:regulation of DNA-templated transcription"/>
    <property type="evidence" value="ECO:0007669"/>
    <property type="project" value="InterPro"/>
</dbReference>
<feature type="compositionally biased region" description="Basic residues" evidence="4">
    <location>
        <begin position="142"/>
        <end position="156"/>
    </location>
</feature>
<organism evidence="5 6">
    <name type="scientific">Colocasia esculenta</name>
    <name type="common">Wild taro</name>
    <name type="synonym">Arum esculentum</name>
    <dbReference type="NCBI Taxonomy" id="4460"/>
    <lineage>
        <taxon>Eukaryota</taxon>
        <taxon>Viridiplantae</taxon>
        <taxon>Streptophyta</taxon>
        <taxon>Embryophyta</taxon>
        <taxon>Tracheophyta</taxon>
        <taxon>Spermatophyta</taxon>
        <taxon>Magnoliopsida</taxon>
        <taxon>Liliopsida</taxon>
        <taxon>Araceae</taxon>
        <taxon>Aroideae</taxon>
        <taxon>Colocasieae</taxon>
        <taxon>Colocasia</taxon>
    </lineage>
</organism>
<keyword evidence="3" id="KW-0804">Transcription</keyword>
<comment type="caution">
    <text evidence="5">The sequence shown here is derived from an EMBL/GenBank/DDBJ whole genome shotgun (WGS) entry which is preliminary data.</text>
</comment>
<proteinExistence type="predicted"/>
<dbReference type="EMBL" id="NMUH01000275">
    <property type="protein sequence ID" value="MQL76008.1"/>
    <property type="molecule type" value="Genomic_DNA"/>
</dbReference>
<evidence type="ECO:0000256" key="4">
    <source>
        <dbReference type="SAM" id="MobiDB-lite"/>
    </source>
</evidence>
<protein>
    <recommendedName>
        <fullName evidence="3">AT-hook motif nuclear-localized protein</fullName>
    </recommendedName>
</protein>
<feature type="compositionally biased region" description="Gly residues" evidence="4">
    <location>
        <begin position="52"/>
        <end position="64"/>
    </location>
</feature>
<dbReference type="PANTHER" id="PTHR31500:SF57">
    <property type="entry name" value="AT-HOOK MOTIF NUCLEAR-LOCALIZED PROTEIN 10"/>
    <property type="match status" value="1"/>
</dbReference>
<comment type="domain">
    <text evidence="3">The PPC domain mediates interactions between AHL proteins.</text>
</comment>
<dbReference type="GO" id="GO:0003680">
    <property type="term" value="F:minor groove of adenine-thymine-rich DNA binding"/>
    <property type="evidence" value="ECO:0007669"/>
    <property type="project" value="UniProtKB-UniRule"/>
</dbReference>
<feature type="compositionally biased region" description="Low complexity" evidence="4">
    <location>
        <begin position="132"/>
        <end position="141"/>
    </location>
</feature>
<dbReference type="PRINTS" id="PR00929">
    <property type="entry name" value="ATHOOK"/>
</dbReference>